<evidence type="ECO:0000313" key="4">
    <source>
        <dbReference type="Proteomes" id="UP000593765"/>
    </source>
</evidence>
<evidence type="ECO:0000256" key="1">
    <source>
        <dbReference type="SAM" id="MobiDB-lite"/>
    </source>
</evidence>
<sequence>MRRCRRAATILMTPLDGSPSPDTADDGGLAADPAASRAMARDVVMGIVEAVVRSAAAKPELDGFISPEVRADSVPDPSLAPIAEDDDERQETEESDDCYQAHFLEDDEPETDYVAHIEPAEDRPAIPAEALADRIAKDEKSPAAIVKLAGRDALTAALMGIEPAAEEPEIQPAPAAEVMAPADVPGMGSDELIAPPAVQIGGVEAIADHAITYHDAARPPLVDTDDAGPSPYADIAANQGARSTFVADSDDLPPSEESPELAAELFASDETETVAGSLDYADVATTTATVEAVPYAFEDEGAAALEEDRPAVTGGGWTIPLLCLGIAIIAFCLVIPQADANRRLAYERSSLRADLESIQAQVATNDEFLRKLASDPTLAERLAQRQLNLQRAGTKALAIGLRDNGTSPFDLVKVPPPPAVEPYEPVGGKLAAICRNGHSRLYLMGAGLFVLAAGLVLGASPPRR</sequence>
<keyword evidence="2" id="KW-0812">Transmembrane</keyword>
<evidence type="ECO:0000313" key="3">
    <source>
        <dbReference type="EMBL" id="QOV90261.1"/>
    </source>
</evidence>
<dbReference type="RefSeq" id="WP_206293338.1">
    <property type="nucleotide sequence ID" value="NZ_CP063458.1"/>
</dbReference>
<evidence type="ECO:0000256" key="2">
    <source>
        <dbReference type="SAM" id="Phobius"/>
    </source>
</evidence>
<keyword evidence="2" id="KW-1133">Transmembrane helix</keyword>
<feature type="compositionally biased region" description="Acidic residues" evidence="1">
    <location>
        <begin position="83"/>
        <end position="96"/>
    </location>
</feature>
<keyword evidence="2" id="KW-0472">Membrane</keyword>
<dbReference type="KEGG" id="hbs:IPV69_02490"/>
<keyword evidence="4" id="KW-1185">Reference proteome</keyword>
<feature type="transmembrane region" description="Helical" evidence="2">
    <location>
        <begin position="317"/>
        <end position="335"/>
    </location>
</feature>
<dbReference type="EMBL" id="CP063458">
    <property type="protein sequence ID" value="QOV90261.1"/>
    <property type="molecule type" value="Genomic_DNA"/>
</dbReference>
<feature type="region of interest" description="Disordered" evidence="1">
    <location>
        <begin position="12"/>
        <end position="31"/>
    </location>
</feature>
<dbReference type="Proteomes" id="UP000593765">
    <property type="component" value="Chromosome"/>
</dbReference>
<reference evidence="3 4" key="1">
    <citation type="submission" date="2020-10" db="EMBL/GenBank/DDBJ databases">
        <title>Wide distribution of Phycisphaera-like planctomycetes from WD2101 soil group in peatlands and genome analysis of the first cultivated representative.</title>
        <authorList>
            <person name="Dedysh S.N."/>
            <person name="Beletsky A.V."/>
            <person name="Ivanova A."/>
            <person name="Kulichevskaya I.S."/>
            <person name="Suzina N.E."/>
            <person name="Philippov D.A."/>
            <person name="Rakitin A.L."/>
            <person name="Mardanov A.V."/>
            <person name="Ravin N.V."/>
        </authorList>
    </citation>
    <scope>NUCLEOTIDE SEQUENCE [LARGE SCALE GENOMIC DNA]</scope>
    <source>
        <strain evidence="3 4">M1803</strain>
    </source>
</reference>
<gene>
    <name evidence="3" type="ORF">IPV69_02490</name>
</gene>
<feature type="region of interest" description="Disordered" evidence="1">
    <location>
        <begin position="67"/>
        <end position="96"/>
    </location>
</feature>
<dbReference type="AlphaFoldDB" id="A0A7M2WZH7"/>
<feature type="transmembrane region" description="Helical" evidence="2">
    <location>
        <begin position="441"/>
        <end position="460"/>
    </location>
</feature>
<organism evidence="3 4">
    <name type="scientific">Humisphaera borealis</name>
    <dbReference type="NCBI Taxonomy" id="2807512"/>
    <lineage>
        <taxon>Bacteria</taxon>
        <taxon>Pseudomonadati</taxon>
        <taxon>Planctomycetota</taxon>
        <taxon>Phycisphaerae</taxon>
        <taxon>Tepidisphaerales</taxon>
        <taxon>Tepidisphaeraceae</taxon>
        <taxon>Humisphaera</taxon>
    </lineage>
</organism>
<proteinExistence type="predicted"/>
<evidence type="ECO:0008006" key="5">
    <source>
        <dbReference type="Google" id="ProtNLM"/>
    </source>
</evidence>
<protein>
    <recommendedName>
        <fullName evidence="5">Septum formation initiator family protein</fullName>
    </recommendedName>
</protein>
<accession>A0A7M2WZH7</accession>
<name>A0A7M2WZH7_9BACT</name>